<organism evidence="6 7">
    <name type="scientific">Camellia sinensis var. sinensis</name>
    <name type="common">China tea</name>
    <dbReference type="NCBI Taxonomy" id="542762"/>
    <lineage>
        <taxon>Eukaryota</taxon>
        <taxon>Viridiplantae</taxon>
        <taxon>Streptophyta</taxon>
        <taxon>Embryophyta</taxon>
        <taxon>Tracheophyta</taxon>
        <taxon>Spermatophyta</taxon>
        <taxon>Magnoliopsida</taxon>
        <taxon>eudicotyledons</taxon>
        <taxon>Gunneridae</taxon>
        <taxon>Pentapetalae</taxon>
        <taxon>asterids</taxon>
        <taxon>Ericales</taxon>
        <taxon>Theaceae</taxon>
        <taxon>Camellia</taxon>
    </lineage>
</organism>
<feature type="region of interest" description="Disordered" evidence="4">
    <location>
        <begin position="492"/>
        <end position="541"/>
    </location>
</feature>
<feature type="region of interest" description="Disordered" evidence="4">
    <location>
        <begin position="768"/>
        <end position="822"/>
    </location>
</feature>
<feature type="domain" description="Timeless N-terminal" evidence="5">
    <location>
        <begin position="25"/>
        <end position="248"/>
    </location>
</feature>
<keyword evidence="7" id="KW-1185">Reference proteome</keyword>
<keyword evidence="3" id="KW-0131">Cell cycle</keyword>
<dbReference type="PANTHER" id="PTHR22940:SF4">
    <property type="entry name" value="PROTEIN TIMELESS HOMOLOG"/>
    <property type="match status" value="1"/>
</dbReference>
<name>A0A4V3WLP7_CAMSN</name>
<feature type="compositionally biased region" description="Polar residues" evidence="4">
    <location>
        <begin position="505"/>
        <end position="521"/>
    </location>
</feature>
<proteinExistence type="predicted"/>
<dbReference type="PANTHER" id="PTHR22940">
    <property type="entry name" value="TIMEOUT/TIMELESS-2"/>
    <property type="match status" value="1"/>
</dbReference>
<dbReference type="GO" id="GO:0000076">
    <property type="term" value="P:DNA replication checkpoint signaling"/>
    <property type="evidence" value="ECO:0007669"/>
    <property type="project" value="TreeGrafter"/>
</dbReference>
<dbReference type="InterPro" id="IPR006906">
    <property type="entry name" value="Timeless_N"/>
</dbReference>
<feature type="region of interest" description="Disordered" evidence="4">
    <location>
        <begin position="1002"/>
        <end position="1123"/>
    </location>
</feature>
<dbReference type="GO" id="GO:0006281">
    <property type="term" value="P:DNA repair"/>
    <property type="evidence" value="ECO:0007669"/>
    <property type="project" value="TreeGrafter"/>
</dbReference>
<gene>
    <name evidence="6" type="ORF">TEA_016690</name>
</gene>
<evidence type="ECO:0000313" key="7">
    <source>
        <dbReference type="Proteomes" id="UP000306102"/>
    </source>
</evidence>
<feature type="compositionally biased region" description="Basic and acidic residues" evidence="4">
    <location>
        <begin position="1018"/>
        <end position="1040"/>
    </location>
</feature>
<comment type="subcellular location">
    <subcellularLocation>
        <location evidence="1">Nucleus</location>
    </subcellularLocation>
</comment>
<reference evidence="6 7" key="1">
    <citation type="journal article" date="2018" name="Proc. Natl. Acad. Sci. U.S.A.">
        <title>Draft genome sequence of Camellia sinensis var. sinensis provides insights into the evolution of the tea genome and tea quality.</title>
        <authorList>
            <person name="Wei C."/>
            <person name="Yang H."/>
            <person name="Wang S."/>
            <person name="Zhao J."/>
            <person name="Liu C."/>
            <person name="Gao L."/>
            <person name="Xia E."/>
            <person name="Lu Y."/>
            <person name="Tai Y."/>
            <person name="She G."/>
            <person name="Sun J."/>
            <person name="Cao H."/>
            <person name="Tong W."/>
            <person name="Gao Q."/>
            <person name="Li Y."/>
            <person name="Deng W."/>
            <person name="Jiang X."/>
            <person name="Wang W."/>
            <person name="Chen Q."/>
            <person name="Zhang S."/>
            <person name="Li H."/>
            <person name="Wu J."/>
            <person name="Wang P."/>
            <person name="Li P."/>
            <person name="Shi C."/>
            <person name="Zheng F."/>
            <person name="Jian J."/>
            <person name="Huang B."/>
            <person name="Shan D."/>
            <person name="Shi M."/>
            <person name="Fang C."/>
            <person name="Yue Y."/>
            <person name="Li F."/>
            <person name="Li D."/>
            <person name="Wei S."/>
            <person name="Han B."/>
            <person name="Jiang C."/>
            <person name="Yin Y."/>
            <person name="Xia T."/>
            <person name="Zhang Z."/>
            <person name="Bennetzen J.L."/>
            <person name="Zhao S."/>
            <person name="Wan X."/>
        </authorList>
    </citation>
    <scope>NUCLEOTIDE SEQUENCE [LARGE SCALE GENOMIC DNA]</scope>
    <source>
        <strain evidence="7">cv. Shuchazao</strain>
        <tissue evidence="6">Leaf</tissue>
    </source>
</reference>
<keyword evidence="2" id="KW-0539">Nucleus</keyword>
<evidence type="ECO:0000313" key="6">
    <source>
        <dbReference type="EMBL" id="THG05537.1"/>
    </source>
</evidence>
<evidence type="ECO:0000256" key="4">
    <source>
        <dbReference type="SAM" id="MobiDB-lite"/>
    </source>
</evidence>
<dbReference type="GO" id="GO:0003677">
    <property type="term" value="F:DNA binding"/>
    <property type="evidence" value="ECO:0007669"/>
    <property type="project" value="TreeGrafter"/>
</dbReference>
<dbReference type="EMBL" id="SDRB02010597">
    <property type="protein sequence ID" value="THG05537.1"/>
    <property type="molecule type" value="Genomic_DNA"/>
</dbReference>
<dbReference type="STRING" id="542762.A0A4V3WLP7"/>
<dbReference type="Proteomes" id="UP000306102">
    <property type="component" value="Unassembled WGS sequence"/>
</dbReference>
<dbReference type="InterPro" id="IPR044998">
    <property type="entry name" value="Timeless"/>
</dbReference>
<feature type="compositionally biased region" description="Basic and acidic residues" evidence="4">
    <location>
        <begin position="768"/>
        <end position="793"/>
    </location>
</feature>
<evidence type="ECO:0000256" key="1">
    <source>
        <dbReference type="ARBA" id="ARBA00004123"/>
    </source>
</evidence>
<feature type="compositionally biased region" description="Polar residues" evidence="4">
    <location>
        <begin position="1076"/>
        <end position="1098"/>
    </location>
</feature>
<dbReference type="AlphaFoldDB" id="A0A4V3WLP7"/>
<evidence type="ECO:0000256" key="2">
    <source>
        <dbReference type="ARBA" id="ARBA00023242"/>
    </source>
</evidence>
<dbReference type="GO" id="GO:0031298">
    <property type="term" value="C:replication fork protection complex"/>
    <property type="evidence" value="ECO:0007669"/>
    <property type="project" value="TreeGrafter"/>
</dbReference>
<dbReference type="Pfam" id="PF04821">
    <property type="entry name" value="TIMELESS"/>
    <property type="match status" value="1"/>
</dbReference>
<accession>A0A4V3WLP7</accession>
<feature type="compositionally biased region" description="Basic and acidic residues" evidence="4">
    <location>
        <begin position="801"/>
        <end position="816"/>
    </location>
</feature>
<evidence type="ECO:0000259" key="5">
    <source>
        <dbReference type="Pfam" id="PF04821"/>
    </source>
</evidence>
<protein>
    <recommendedName>
        <fullName evidence="5">Timeless N-terminal domain-containing protein</fullName>
    </recommendedName>
</protein>
<dbReference type="GO" id="GO:0043111">
    <property type="term" value="P:replication fork arrest"/>
    <property type="evidence" value="ECO:0007669"/>
    <property type="project" value="TreeGrafter"/>
</dbReference>
<feature type="compositionally biased region" description="Acidic residues" evidence="4">
    <location>
        <begin position="1103"/>
        <end position="1113"/>
    </location>
</feature>
<sequence length="1140" mass="128896">MEGLSAICAGLGVIEEDDNGNRNSYTPGEYCLDNLKDLLRFLRRDDPQTREVFKQVCKWNIVGKDLIPIIEHCQDDRNLVLNSVKVLVFLTMPVEPTSNDIPQQIEYLWGLMSSITCSDIVPVIVSLLESPLENLEHHMINFVLSSEAFTEDDWKLVQLVLTLFRNILAIQDIPLHEKAGGSATQFLSLRDKFLELLFRENATDLILVLTQHIGGSCGYIRQDNLLLLETFHYIFIGQEPELIAKAYSKGLKDGSKTLCKGNPCSASHDPLHNSHKVHRGPLKRVVWDYGRLPSTRDNTLELLHDFVNQLLSGGYNGILSSNMKADPFEASVNHHADSTLFEGNLCGPIAASMNESMFLLVISKWRYAYDSLKQTNEYKFVSAAGSLMKIMIRMLDLVLKVSPEDSKDPQTARILLYKLFYDQTDQGMTQFLLNQMKSFDTHKQAKSDLADLVETIHVVIRLIENLEARGTLRVSRKSRKKRAKKIMNDKSKIDQPVGDHVPLQNEVSNPGCEQSAHSSMLSEEKLMNPSSDVNGEETAEPFQVDKPETSELDTLNHESNLPGMKNTKSDVNCDGIDDSSSDEQLPVTNEVDFEASALVSALASNALIQNLCWLLKFYKTNSTSTNHYIICMLRRICDDLELSPMLYQLSLLNTFYIILAEQKSSPCKEYENIVLFLTSLVRRMLRKMKSQPLLFVEVLFWKTRKECHYINCESLLHEVGNLKRESAKWGSVSNDGEMGSTQGKGWVRRSIADAFGDDEADFVISHEMDKQKEEDPHEVLQRSKRSNGERKENITSISNDRIQRKENSDSEGHFEHVSQGVSNRRKSLVINEDLERQIKGLYEKYKNSRHCSRLIAEALDQDGKVSPVQVSNKLRQLGLRVLPKKRMLQAGASIQPREEGASGNELKESSVLKPLHTRKRVRAFSEDQETMIKDLFEQFKDQRRCSHMIANALDADGTFTAAQVSRKLKQLGLRVAQQKRPKAETHLKDEDVINFSAETAEHSDNETLLSLKKRSKNKKIERENKDMENQKIEGKVSHDSSEDEFPGSVSGDGHERPSGMEVDDDGTLNRAVNAEAQATSISSEKQVGTIDANNLQHQQLHDELEDQLSDLGDDATPVTSQHGAVLRRKLRMVIDPEDDE</sequence>
<evidence type="ECO:0000256" key="3">
    <source>
        <dbReference type="ARBA" id="ARBA00023306"/>
    </source>
</evidence>
<comment type="caution">
    <text evidence="6">The sequence shown here is derived from an EMBL/GenBank/DDBJ whole genome shotgun (WGS) entry which is preliminary data.</text>
</comment>